<sequence length="29" mass="3215">METVLTVVIPFVVGALGVRLNQRRRAGDF</sequence>
<gene>
    <name evidence="1" type="ORF">SAMN05444374_104229</name>
</gene>
<evidence type="ECO:0000313" key="2">
    <source>
        <dbReference type="Proteomes" id="UP000182054"/>
    </source>
</evidence>
<dbReference type="EMBL" id="FOJN01000004">
    <property type="protein sequence ID" value="SFA47573.1"/>
    <property type="molecule type" value="Genomic_DNA"/>
</dbReference>
<protein>
    <submittedName>
        <fullName evidence="1">Uncharacterized protein</fullName>
    </submittedName>
</protein>
<reference evidence="1 2" key="1">
    <citation type="submission" date="2016-10" db="EMBL/GenBank/DDBJ databases">
        <authorList>
            <person name="de Groot N.N."/>
        </authorList>
    </citation>
    <scope>NUCLEOTIDE SEQUENCE [LARGE SCALE GENOMIC DNA]</scope>
    <source>
        <strain evidence="1 2">DSM 44908</strain>
    </source>
</reference>
<dbReference type="AlphaFoldDB" id="A0A1I0T7J9"/>
<organism evidence="1 2">
    <name type="scientific">Rhodococcoides kroppenstedtii</name>
    <dbReference type="NCBI Taxonomy" id="293050"/>
    <lineage>
        <taxon>Bacteria</taxon>
        <taxon>Bacillati</taxon>
        <taxon>Actinomycetota</taxon>
        <taxon>Actinomycetes</taxon>
        <taxon>Mycobacteriales</taxon>
        <taxon>Nocardiaceae</taxon>
        <taxon>Rhodococcoides</taxon>
    </lineage>
</organism>
<name>A0A1I0T7J9_9NOCA</name>
<evidence type="ECO:0000313" key="1">
    <source>
        <dbReference type="EMBL" id="SFA47573.1"/>
    </source>
</evidence>
<dbReference type="Proteomes" id="UP000182054">
    <property type="component" value="Unassembled WGS sequence"/>
</dbReference>
<accession>A0A1I0T7J9</accession>
<proteinExistence type="predicted"/>